<feature type="compositionally biased region" description="Basic and acidic residues" evidence="2">
    <location>
        <begin position="306"/>
        <end position="315"/>
    </location>
</feature>
<evidence type="ECO:0000256" key="2">
    <source>
        <dbReference type="SAM" id="MobiDB-lite"/>
    </source>
</evidence>
<dbReference type="PANTHER" id="PTHR31353:SF1">
    <property type="entry name" value="PROTEIN FAM98B"/>
    <property type="match status" value="1"/>
</dbReference>
<protein>
    <submittedName>
        <fullName evidence="3">GM10273</fullName>
    </submittedName>
</protein>
<feature type="region of interest" description="Disordered" evidence="2">
    <location>
        <begin position="292"/>
        <end position="462"/>
    </location>
</feature>
<dbReference type="PANTHER" id="PTHR31353">
    <property type="entry name" value="FAM98"/>
    <property type="match status" value="1"/>
</dbReference>
<feature type="compositionally biased region" description="Polar residues" evidence="2">
    <location>
        <begin position="393"/>
        <end position="404"/>
    </location>
</feature>
<feature type="compositionally biased region" description="Basic and acidic residues" evidence="2">
    <location>
        <begin position="409"/>
        <end position="439"/>
    </location>
</feature>
<feature type="compositionally biased region" description="Gly residues" evidence="2">
    <location>
        <begin position="440"/>
        <end position="462"/>
    </location>
</feature>
<name>B4ICF3_DROSE</name>
<organism evidence="4">
    <name type="scientific">Drosophila sechellia</name>
    <name type="common">Fruit fly</name>
    <dbReference type="NCBI Taxonomy" id="7238"/>
    <lineage>
        <taxon>Eukaryota</taxon>
        <taxon>Metazoa</taxon>
        <taxon>Ecdysozoa</taxon>
        <taxon>Arthropoda</taxon>
        <taxon>Hexapoda</taxon>
        <taxon>Insecta</taxon>
        <taxon>Pterygota</taxon>
        <taxon>Neoptera</taxon>
        <taxon>Endopterygota</taxon>
        <taxon>Diptera</taxon>
        <taxon>Brachycera</taxon>
        <taxon>Muscomorpha</taxon>
        <taxon>Ephydroidea</taxon>
        <taxon>Drosophilidae</taxon>
        <taxon>Drosophila</taxon>
        <taxon>Sophophora</taxon>
    </lineage>
</organism>
<dbReference type="Pfam" id="PF10239">
    <property type="entry name" value="DUF2465"/>
    <property type="match status" value="1"/>
</dbReference>
<dbReference type="AlphaFoldDB" id="B4ICF3"/>
<dbReference type="PhylomeDB" id="B4ICF3"/>
<sequence length="462" mass="51014">MEDLELYLVDSLKALSFQGHCQNQDNLSRALDAGIECPEIREVVHWLAHELHILRKTDERVNHGKAFNKEFSFELSLLLTELGCPYRDLVQGAIEERFKSRMSLVQLLEYLTSELMTTKMVLKAQPVGPPCKRSKMDTNVQQVVENLAKDLQLAEVPKNINTKMLFEKISPRLEQAIKQTHPQVLSEPLLKLKKPLTDAQWQVLETLHRELEEEYNLRRQMMSTRLEATVQSFQWSESMRQRSNEIMDRFNRKMRELEQFKVGGKQTDLVALLAARSDLAIIEKTSSANVRKNTASKIQKHVIGRVPDRGGRANEHAPPPPEMPSWQQHRASGPPCGGRGGGNFRGGRGGGGGGGFGGGGGGGGGNWQQPQQQQQQQYQNQSYQQRDRNDQQWISGSGRVQGTGWNPHGGRDGGGRDGGGRDGGGRDGGGRDGGGRDGGARYGGGRGRGGGGGRGGYRGGYR</sequence>
<dbReference type="Proteomes" id="UP000001292">
    <property type="component" value="Unassembled WGS sequence"/>
</dbReference>
<evidence type="ECO:0000313" key="4">
    <source>
        <dbReference type="Proteomes" id="UP000001292"/>
    </source>
</evidence>
<dbReference type="InterPro" id="IPR018797">
    <property type="entry name" value="FAM98"/>
</dbReference>
<proteinExistence type="inferred from homology"/>
<evidence type="ECO:0000256" key="1">
    <source>
        <dbReference type="ARBA" id="ARBA00007218"/>
    </source>
</evidence>
<dbReference type="OrthoDB" id="512356at2759"/>
<dbReference type="STRING" id="7238.B4ICF3"/>
<dbReference type="EMBL" id="CH480828">
    <property type="protein sequence ID" value="EDW45049.1"/>
    <property type="molecule type" value="Genomic_DNA"/>
</dbReference>
<reference evidence="3 4" key="1">
    <citation type="journal article" date="2007" name="Nature">
        <title>Evolution of genes and genomes on the Drosophila phylogeny.</title>
        <authorList>
            <consortium name="Drosophila 12 Genomes Consortium"/>
            <person name="Clark A.G."/>
            <person name="Eisen M.B."/>
            <person name="Smith D.R."/>
            <person name="Bergman C.M."/>
            <person name="Oliver B."/>
            <person name="Markow T.A."/>
            <person name="Kaufman T.C."/>
            <person name="Kellis M."/>
            <person name="Gelbart W."/>
            <person name="Iyer V.N."/>
            <person name="Pollard D.A."/>
            <person name="Sackton T.B."/>
            <person name="Larracuente A.M."/>
            <person name="Singh N.D."/>
            <person name="Abad J.P."/>
            <person name="Abt D.N."/>
            <person name="Adryan B."/>
            <person name="Aguade M."/>
            <person name="Akashi H."/>
            <person name="Anderson W.W."/>
            <person name="Aquadro C.F."/>
            <person name="Ardell D.H."/>
            <person name="Arguello R."/>
            <person name="Artieri C.G."/>
            <person name="Barbash D.A."/>
            <person name="Barker D."/>
            <person name="Barsanti P."/>
            <person name="Batterham P."/>
            <person name="Batzoglou S."/>
            <person name="Begun D."/>
            <person name="Bhutkar A."/>
            <person name="Blanco E."/>
            <person name="Bosak S.A."/>
            <person name="Bradley R.K."/>
            <person name="Brand A.D."/>
            <person name="Brent M.R."/>
            <person name="Brooks A.N."/>
            <person name="Brown R.H."/>
            <person name="Butlin R.K."/>
            <person name="Caggese C."/>
            <person name="Calvi B.R."/>
            <person name="Bernardo de Carvalho A."/>
            <person name="Caspi A."/>
            <person name="Castrezana S."/>
            <person name="Celniker S.E."/>
            <person name="Chang J.L."/>
            <person name="Chapple C."/>
            <person name="Chatterji S."/>
            <person name="Chinwalla A."/>
            <person name="Civetta A."/>
            <person name="Clifton S.W."/>
            <person name="Comeron J.M."/>
            <person name="Costello J.C."/>
            <person name="Coyne J.A."/>
            <person name="Daub J."/>
            <person name="David R.G."/>
            <person name="Delcher A.L."/>
            <person name="Delehaunty K."/>
            <person name="Do C.B."/>
            <person name="Ebling H."/>
            <person name="Edwards K."/>
            <person name="Eickbush T."/>
            <person name="Evans J.D."/>
            <person name="Filipski A."/>
            <person name="Findeiss S."/>
            <person name="Freyhult E."/>
            <person name="Fulton L."/>
            <person name="Fulton R."/>
            <person name="Garcia A.C."/>
            <person name="Gardiner A."/>
            <person name="Garfield D.A."/>
            <person name="Garvin B.E."/>
            <person name="Gibson G."/>
            <person name="Gilbert D."/>
            <person name="Gnerre S."/>
            <person name="Godfrey J."/>
            <person name="Good R."/>
            <person name="Gotea V."/>
            <person name="Gravely B."/>
            <person name="Greenberg A.J."/>
            <person name="Griffiths-Jones S."/>
            <person name="Gross S."/>
            <person name="Guigo R."/>
            <person name="Gustafson E.A."/>
            <person name="Haerty W."/>
            <person name="Hahn M.W."/>
            <person name="Halligan D.L."/>
            <person name="Halpern A.L."/>
            <person name="Halter G.M."/>
            <person name="Han M.V."/>
            <person name="Heger A."/>
            <person name="Hillier L."/>
            <person name="Hinrichs A.S."/>
            <person name="Holmes I."/>
            <person name="Hoskins R.A."/>
            <person name="Hubisz M.J."/>
            <person name="Hultmark D."/>
            <person name="Huntley M.A."/>
            <person name="Jaffe D.B."/>
            <person name="Jagadeeshan S."/>
            <person name="Jeck W.R."/>
            <person name="Johnson J."/>
            <person name="Jones C.D."/>
            <person name="Jordan W.C."/>
            <person name="Karpen G.H."/>
            <person name="Kataoka E."/>
            <person name="Keightley P.D."/>
            <person name="Kheradpour P."/>
            <person name="Kirkness E.F."/>
            <person name="Koerich L.B."/>
            <person name="Kristiansen K."/>
            <person name="Kudrna D."/>
            <person name="Kulathinal R.J."/>
            <person name="Kumar S."/>
            <person name="Kwok R."/>
            <person name="Lander E."/>
            <person name="Langley C.H."/>
            <person name="Lapoint R."/>
            <person name="Lazzaro B.P."/>
            <person name="Lee S.J."/>
            <person name="Levesque L."/>
            <person name="Li R."/>
            <person name="Lin C.F."/>
            <person name="Lin M.F."/>
            <person name="Lindblad-Toh K."/>
            <person name="Llopart A."/>
            <person name="Long M."/>
            <person name="Low L."/>
            <person name="Lozovsky E."/>
            <person name="Lu J."/>
            <person name="Luo M."/>
            <person name="Machado C.A."/>
            <person name="Makalowski W."/>
            <person name="Marzo M."/>
            <person name="Matsuda M."/>
            <person name="Matzkin L."/>
            <person name="McAllister B."/>
            <person name="McBride C.S."/>
            <person name="McKernan B."/>
            <person name="McKernan K."/>
            <person name="Mendez-Lago M."/>
            <person name="Minx P."/>
            <person name="Mollenhauer M.U."/>
            <person name="Montooth K."/>
            <person name="Mount S.M."/>
            <person name="Mu X."/>
            <person name="Myers E."/>
            <person name="Negre B."/>
            <person name="Newfeld S."/>
            <person name="Nielsen R."/>
            <person name="Noor M.A."/>
            <person name="O'Grady P."/>
            <person name="Pachter L."/>
            <person name="Papaceit M."/>
            <person name="Parisi M.J."/>
            <person name="Parisi M."/>
            <person name="Parts L."/>
            <person name="Pedersen J.S."/>
            <person name="Pesole G."/>
            <person name="Phillippy A.M."/>
            <person name="Ponting C.P."/>
            <person name="Pop M."/>
            <person name="Porcelli D."/>
            <person name="Powell J.R."/>
            <person name="Prohaska S."/>
            <person name="Pruitt K."/>
            <person name="Puig M."/>
            <person name="Quesneville H."/>
            <person name="Ram K.R."/>
            <person name="Rand D."/>
            <person name="Rasmussen M.D."/>
            <person name="Reed L.K."/>
            <person name="Reenan R."/>
            <person name="Reily A."/>
            <person name="Remington K.A."/>
            <person name="Rieger T.T."/>
            <person name="Ritchie M.G."/>
            <person name="Robin C."/>
            <person name="Rogers Y.H."/>
            <person name="Rohde C."/>
            <person name="Rozas J."/>
            <person name="Rubenfield M.J."/>
            <person name="Ruiz A."/>
            <person name="Russo S."/>
            <person name="Salzberg S.L."/>
            <person name="Sanchez-Gracia A."/>
            <person name="Saranga D.J."/>
            <person name="Sato H."/>
            <person name="Schaeffer S.W."/>
            <person name="Schatz M.C."/>
            <person name="Schlenke T."/>
            <person name="Schwartz R."/>
            <person name="Segarra C."/>
            <person name="Singh R.S."/>
            <person name="Sirot L."/>
            <person name="Sirota M."/>
            <person name="Sisneros N.B."/>
            <person name="Smith C.D."/>
            <person name="Smith T.F."/>
            <person name="Spieth J."/>
            <person name="Stage D.E."/>
            <person name="Stark A."/>
            <person name="Stephan W."/>
            <person name="Strausberg R.L."/>
            <person name="Strempel S."/>
            <person name="Sturgill D."/>
            <person name="Sutton G."/>
            <person name="Sutton G.G."/>
            <person name="Tao W."/>
            <person name="Teichmann S."/>
            <person name="Tobari Y.N."/>
            <person name="Tomimura Y."/>
            <person name="Tsolas J.M."/>
            <person name="Valente V.L."/>
            <person name="Venter E."/>
            <person name="Venter J.C."/>
            <person name="Vicario S."/>
            <person name="Vieira F.G."/>
            <person name="Vilella A.J."/>
            <person name="Villasante A."/>
            <person name="Walenz B."/>
            <person name="Wang J."/>
            <person name="Wasserman M."/>
            <person name="Watts T."/>
            <person name="Wilson D."/>
            <person name="Wilson R.K."/>
            <person name="Wing R.A."/>
            <person name="Wolfner M.F."/>
            <person name="Wong A."/>
            <person name="Wong G.K."/>
            <person name="Wu C.I."/>
            <person name="Wu G."/>
            <person name="Yamamoto D."/>
            <person name="Yang H.P."/>
            <person name="Yang S.P."/>
            <person name="Yorke J.A."/>
            <person name="Yoshida K."/>
            <person name="Zdobnov E."/>
            <person name="Zhang P."/>
            <person name="Zhang Y."/>
            <person name="Zimin A.V."/>
            <person name="Baldwin J."/>
            <person name="Abdouelleil A."/>
            <person name="Abdulkadir J."/>
            <person name="Abebe A."/>
            <person name="Abera B."/>
            <person name="Abreu J."/>
            <person name="Acer S.C."/>
            <person name="Aftuck L."/>
            <person name="Alexander A."/>
            <person name="An P."/>
            <person name="Anderson E."/>
            <person name="Anderson S."/>
            <person name="Arachi H."/>
            <person name="Azer M."/>
            <person name="Bachantsang P."/>
            <person name="Barry A."/>
            <person name="Bayul T."/>
            <person name="Berlin A."/>
            <person name="Bessette D."/>
            <person name="Bloom T."/>
            <person name="Blye J."/>
            <person name="Boguslavskiy L."/>
            <person name="Bonnet C."/>
            <person name="Boukhgalter B."/>
            <person name="Bourzgui I."/>
            <person name="Brown A."/>
            <person name="Cahill P."/>
            <person name="Channer S."/>
            <person name="Cheshatsang Y."/>
            <person name="Chuda L."/>
            <person name="Citroen M."/>
            <person name="Collymore A."/>
            <person name="Cooke P."/>
            <person name="Costello M."/>
            <person name="D'Aco K."/>
            <person name="Daza R."/>
            <person name="De Haan G."/>
            <person name="DeGray S."/>
            <person name="DeMaso C."/>
            <person name="Dhargay N."/>
            <person name="Dooley K."/>
            <person name="Dooley E."/>
            <person name="Doricent M."/>
            <person name="Dorje P."/>
            <person name="Dorjee K."/>
            <person name="Dupes A."/>
            <person name="Elong R."/>
            <person name="Falk J."/>
            <person name="Farina A."/>
            <person name="Faro S."/>
            <person name="Ferguson D."/>
            <person name="Fisher S."/>
            <person name="Foley C.D."/>
            <person name="Franke A."/>
            <person name="Friedrich D."/>
            <person name="Gadbois L."/>
            <person name="Gearin G."/>
            <person name="Gearin C.R."/>
            <person name="Giannoukos G."/>
            <person name="Goode T."/>
            <person name="Graham J."/>
            <person name="Grandbois E."/>
            <person name="Grewal S."/>
            <person name="Gyaltsen K."/>
            <person name="Hafez N."/>
            <person name="Hagos B."/>
            <person name="Hall J."/>
            <person name="Henson C."/>
            <person name="Hollinger A."/>
            <person name="Honan T."/>
            <person name="Huard M.D."/>
            <person name="Hughes L."/>
            <person name="Hurhula B."/>
            <person name="Husby M.E."/>
            <person name="Kamat A."/>
            <person name="Kanga B."/>
            <person name="Kashin S."/>
            <person name="Khazanovich D."/>
            <person name="Kisner P."/>
            <person name="Lance K."/>
            <person name="Lara M."/>
            <person name="Lee W."/>
            <person name="Lennon N."/>
            <person name="Letendre F."/>
            <person name="LeVine R."/>
            <person name="Lipovsky A."/>
            <person name="Liu X."/>
            <person name="Liu J."/>
            <person name="Liu S."/>
            <person name="Lokyitsang T."/>
            <person name="Lokyitsang Y."/>
            <person name="Lubonja R."/>
            <person name="Lui A."/>
            <person name="MacDonald P."/>
            <person name="Magnisalis V."/>
            <person name="Maru K."/>
            <person name="Matthews C."/>
            <person name="McCusker W."/>
            <person name="McDonough S."/>
            <person name="Mehta T."/>
            <person name="Meldrim J."/>
            <person name="Meneus L."/>
            <person name="Mihai O."/>
            <person name="Mihalev A."/>
            <person name="Mihova T."/>
            <person name="Mittelman R."/>
            <person name="Mlenga V."/>
            <person name="Montmayeur A."/>
            <person name="Mulrain L."/>
            <person name="Navidi A."/>
            <person name="Naylor J."/>
            <person name="Negash T."/>
            <person name="Nguyen T."/>
            <person name="Nguyen N."/>
            <person name="Nicol R."/>
            <person name="Norbu C."/>
            <person name="Norbu N."/>
            <person name="Novod N."/>
            <person name="O'Neill B."/>
            <person name="Osman S."/>
            <person name="Markiewicz E."/>
            <person name="Oyono O.L."/>
            <person name="Patti C."/>
            <person name="Phunkhang P."/>
            <person name="Pierre F."/>
            <person name="Priest M."/>
            <person name="Raghuraman S."/>
            <person name="Rege F."/>
            <person name="Reyes R."/>
            <person name="Rise C."/>
            <person name="Rogov P."/>
            <person name="Ross K."/>
            <person name="Ryan E."/>
            <person name="Settipalli S."/>
            <person name="Shea T."/>
            <person name="Sherpa N."/>
            <person name="Shi L."/>
            <person name="Shih D."/>
            <person name="Sparrow T."/>
            <person name="Spaulding J."/>
            <person name="Stalker J."/>
            <person name="Stange-Thomann N."/>
            <person name="Stavropoulos S."/>
            <person name="Stone C."/>
            <person name="Strader C."/>
            <person name="Tesfaye S."/>
            <person name="Thomson T."/>
            <person name="Thoulutsang Y."/>
            <person name="Thoulutsang D."/>
            <person name="Topham K."/>
            <person name="Topping I."/>
            <person name="Tsamla T."/>
            <person name="Vassiliev H."/>
            <person name="Vo A."/>
            <person name="Wangchuk T."/>
            <person name="Wangdi T."/>
            <person name="Weiand M."/>
            <person name="Wilkinson J."/>
            <person name="Wilson A."/>
            <person name="Yadav S."/>
            <person name="Young G."/>
            <person name="Yu Q."/>
            <person name="Zembek L."/>
            <person name="Zhong D."/>
            <person name="Zimmer A."/>
            <person name="Zwirko Z."/>
            <person name="Jaffe D.B."/>
            <person name="Alvarez P."/>
            <person name="Brockman W."/>
            <person name="Butler J."/>
            <person name="Chin C."/>
            <person name="Gnerre S."/>
            <person name="Grabherr M."/>
            <person name="Kleber M."/>
            <person name="Mauceli E."/>
            <person name="MacCallum I."/>
        </authorList>
    </citation>
    <scope>NUCLEOTIDE SEQUENCE [LARGE SCALE GENOMIC DNA]</scope>
    <source>
        <strain evidence="4">Rob3c / Tucson 14021-0248.25</strain>
    </source>
</reference>
<dbReference type="KEGG" id="dse:6616983"/>
<gene>
    <name evidence="3" type="primary">Dsec\GM10273</name>
    <name evidence="3" type="ORF">Dsec_GM10273</name>
</gene>
<comment type="similarity">
    <text evidence="1">Belongs to the FAM98 family.</text>
</comment>
<dbReference type="HOGENOM" id="CLU_038408_1_1_1"/>
<accession>B4ICF3</accession>
<dbReference type="GO" id="GO:0072669">
    <property type="term" value="C:tRNA-splicing ligase complex"/>
    <property type="evidence" value="ECO:0007669"/>
    <property type="project" value="TreeGrafter"/>
</dbReference>
<feature type="compositionally biased region" description="Low complexity" evidence="2">
    <location>
        <begin position="367"/>
        <end position="384"/>
    </location>
</feature>
<dbReference type="OMA" id="QQWISGS"/>
<keyword evidence="4" id="KW-1185">Reference proteome</keyword>
<feature type="compositionally biased region" description="Gly residues" evidence="2">
    <location>
        <begin position="335"/>
        <end position="366"/>
    </location>
</feature>
<evidence type="ECO:0000313" key="3">
    <source>
        <dbReference type="EMBL" id="EDW45049.1"/>
    </source>
</evidence>